<evidence type="ECO:0000313" key="1">
    <source>
        <dbReference type="EnsemblMetazoa" id="GBRI023489-PA"/>
    </source>
</evidence>
<accession>A0A1A9WL27</accession>
<sequence>MSICLLLLAESLVKKREAKLFWRDTASVCAVMRMGLFNDEYRFVVFCSLCGGGGGGGGGGVDNSLLIYLLGVNN</sequence>
<protein>
    <submittedName>
        <fullName evidence="1">Uncharacterized protein</fullName>
    </submittedName>
</protein>
<keyword evidence="2" id="KW-1185">Reference proteome</keyword>
<reference evidence="1" key="2">
    <citation type="submission" date="2020-05" db="UniProtKB">
        <authorList>
            <consortium name="EnsemblMetazoa"/>
        </authorList>
    </citation>
    <scope>IDENTIFICATION</scope>
    <source>
        <strain evidence="1">IAEA</strain>
    </source>
</reference>
<evidence type="ECO:0000313" key="2">
    <source>
        <dbReference type="Proteomes" id="UP000091820"/>
    </source>
</evidence>
<proteinExistence type="predicted"/>
<dbReference type="VEuPathDB" id="VectorBase:GBRI023489"/>
<name>A0A1A9WL27_9MUSC</name>
<reference evidence="2" key="1">
    <citation type="submission" date="2014-03" db="EMBL/GenBank/DDBJ databases">
        <authorList>
            <person name="Aksoy S."/>
            <person name="Warren W."/>
            <person name="Wilson R.K."/>
        </authorList>
    </citation>
    <scope>NUCLEOTIDE SEQUENCE [LARGE SCALE GENOMIC DNA]</scope>
    <source>
        <strain evidence="2">IAEA</strain>
    </source>
</reference>
<organism evidence="1 2">
    <name type="scientific">Glossina brevipalpis</name>
    <dbReference type="NCBI Taxonomy" id="37001"/>
    <lineage>
        <taxon>Eukaryota</taxon>
        <taxon>Metazoa</taxon>
        <taxon>Ecdysozoa</taxon>
        <taxon>Arthropoda</taxon>
        <taxon>Hexapoda</taxon>
        <taxon>Insecta</taxon>
        <taxon>Pterygota</taxon>
        <taxon>Neoptera</taxon>
        <taxon>Endopterygota</taxon>
        <taxon>Diptera</taxon>
        <taxon>Brachycera</taxon>
        <taxon>Muscomorpha</taxon>
        <taxon>Hippoboscoidea</taxon>
        <taxon>Glossinidae</taxon>
        <taxon>Glossina</taxon>
    </lineage>
</organism>
<dbReference type="EnsemblMetazoa" id="GBRI023489-RA">
    <property type="protein sequence ID" value="GBRI023489-PA"/>
    <property type="gene ID" value="GBRI023489"/>
</dbReference>
<dbReference type="AlphaFoldDB" id="A0A1A9WL27"/>
<dbReference type="Proteomes" id="UP000091820">
    <property type="component" value="Unassembled WGS sequence"/>
</dbReference>